<dbReference type="PANTHER" id="PTHR10176">
    <property type="entry name" value="GLYCOGEN SYNTHASE"/>
    <property type="match status" value="1"/>
</dbReference>
<dbReference type="GO" id="GO:0005978">
    <property type="term" value="P:glycogen biosynthetic process"/>
    <property type="evidence" value="ECO:0007669"/>
    <property type="project" value="UniProtKB-UniPathway"/>
</dbReference>
<dbReference type="AlphaFoldDB" id="A0A139AVZ7"/>
<keyword evidence="3 7" id="KW-0328">Glycosyltransferase</keyword>
<dbReference type="EC" id="2.4.1.11" evidence="7"/>
<comment type="pathway">
    <text evidence="1 7">Glycan biosynthesis; glycogen biosynthesis.</text>
</comment>
<comment type="catalytic activity">
    <reaction evidence="6">
        <text>[(1-&gt;4)-alpha-D-glucosyl](n) + UDP-alpha-D-glucose = [(1-&gt;4)-alpha-D-glucosyl](n+1) + UDP + H(+)</text>
        <dbReference type="Rhea" id="RHEA:18549"/>
        <dbReference type="Rhea" id="RHEA-COMP:9584"/>
        <dbReference type="Rhea" id="RHEA-COMP:9587"/>
        <dbReference type="ChEBI" id="CHEBI:15378"/>
        <dbReference type="ChEBI" id="CHEBI:15444"/>
        <dbReference type="ChEBI" id="CHEBI:58223"/>
        <dbReference type="ChEBI" id="CHEBI:58885"/>
        <dbReference type="EC" id="2.4.1.11"/>
    </reaction>
    <physiologicalReaction direction="left-to-right" evidence="6">
        <dbReference type="Rhea" id="RHEA:18550"/>
    </physiologicalReaction>
</comment>
<evidence type="ECO:0000256" key="7">
    <source>
        <dbReference type="RuleBase" id="RU363104"/>
    </source>
</evidence>
<dbReference type="OrthoDB" id="6335297at2759"/>
<organism evidence="8 9">
    <name type="scientific">Gonapodya prolifera (strain JEL478)</name>
    <name type="common">Monoblepharis prolifera</name>
    <dbReference type="NCBI Taxonomy" id="1344416"/>
    <lineage>
        <taxon>Eukaryota</taxon>
        <taxon>Fungi</taxon>
        <taxon>Fungi incertae sedis</taxon>
        <taxon>Chytridiomycota</taxon>
        <taxon>Chytridiomycota incertae sedis</taxon>
        <taxon>Monoblepharidomycetes</taxon>
        <taxon>Monoblepharidales</taxon>
        <taxon>Gonapodyaceae</taxon>
        <taxon>Gonapodya</taxon>
    </lineage>
</organism>
<gene>
    <name evidence="8" type="ORF">M427DRAFT_94458</name>
</gene>
<dbReference type="Gene3D" id="6.10.260.10">
    <property type="match status" value="1"/>
</dbReference>
<evidence type="ECO:0000313" key="9">
    <source>
        <dbReference type="Proteomes" id="UP000070544"/>
    </source>
</evidence>
<dbReference type="GO" id="GO:0005737">
    <property type="term" value="C:cytoplasm"/>
    <property type="evidence" value="ECO:0007669"/>
    <property type="project" value="TreeGrafter"/>
</dbReference>
<keyword evidence="5 7" id="KW-0320">Glycogen biosynthesis</keyword>
<dbReference type="FunFam" id="3.40.50.2000:FF:000014">
    <property type="entry name" value="Glycogen [starch] synthase"/>
    <property type="match status" value="1"/>
</dbReference>
<evidence type="ECO:0000256" key="1">
    <source>
        <dbReference type="ARBA" id="ARBA00004964"/>
    </source>
</evidence>
<comment type="similarity">
    <text evidence="2 7">Belongs to the glycosyltransferase 3 family.</text>
</comment>
<dbReference type="InterPro" id="IPR008631">
    <property type="entry name" value="Glycogen_synth"/>
</dbReference>
<reference evidence="8 9" key="1">
    <citation type="journal article" date="2015" name="Genome Biol. Evol.">
        <title>Phylogenomic analyses indicate that early fungi evolved digesting cell walls of algal ancestors of land plants.</title>
        <authorList>
            <person name="Chang Y."/>
            <person name="Wang S."/>
            <person name="Sekimoto S."/>
            <person name="Aerts A.L."/>
            <person name="Choi C."/>
            <person name="Clum A."/>
            <person name="LaButti K.M."/>
            <person name="Lindquist E.A."/>
            <person name="Yee Ngan C."/>
            <person name="Ohm R.A."/>
            <person name="Salamov A.A."/>
            <person name="Grigoriev I.V."/>
            <person name="Spatafora J.W."/>
            <person name="Berbee M.L."/>
        </authorList>
    </citation>
    <scope>NUCLEOTIDE SEQUENCE [LARGE SCALE GENOMIC DNA]</scope>
    <source>
        <strain evidence="8 9">JEL478</strain>
    </source>
</reference>
<dbReference type="SUPFAM" id="SSF53756">
    <property type="entry name" value="UDP-Glycosyltransferase/glycogen phosphorylase"/>
    <property type="match status" value="2"/>
</dbReference>
<dbReference type="STRING" id="1344416.A0A139AVZ7"/>
<evidence type="ECO:0000256" key="4">
    <source>
        <dbReference type="ARBA" id="ARBA00022679"/>
    </source>
</evidence>
<evidence type="ECO:0000256" key="6">
    <source>
        <dbReference type="ARBA" id="ARBA00047345"/>
    </source>
</evidence>
<proteinExistence type="inferred from homology"/>
<keyword evidence="9" id="KW-1185">Reference proteome</keyword>
<dbReference type="OMA" id="RMHKSNV"/>
<name>A0A139AVZ7_GONPJ</name>
<comment type="function">
    <text evidence="7">Transfers the glycosyl residue from UDP-Glc to the non-reducing end of alpha-1,4-glucan.</text>
</comment>
<dbReference type="GO" id="GO:0004373">
    <property type="term" value="F:alpha-1,4-glucan glucosyltransferase (UDP-glucose donor) activity"/>
    <property type="evidence" value="ECO:0007669"/>
    <property type="project" value="UniProtKB-EC"/>
</dbReference>
<dbReference type="Pfam" id="PF05693">
    <property type="entry name" value="Glycogen_syn"/>
    <property type="match status" value="1"/>
</dbReference>
<evidence type="ECO:0000313" key="8">
    <source>
        <dbReference type="EMBL" id="KXS20645.1"/>
    </source>
</evidence>
<evidence type="ECO:0000256" key="2">
    <source>
        <dbReference type="ARBA" id="ARBA00010686"/>
    </source>
</evidence>
<evidence type="ECO:0000256" key="3">
    <source>
        <dbReference type="ARBA" id="ARBA00022676"/>
    </source>
</evidence>
<dbReference type="UniPathway" id="UPA00164"/>
<evidence type="ECO:0000256" key="5">
    <source>
        <dbReference type="ARBA" id="ARBA00023056"/>
    </source>
</evidence>
<keyword evidence="4 7" id="KW-0808">Transferase</keyword>
<dbReference type="Proteomes" id="UP000070544">
    <property type="component" value="Unassembled WGS sequence"/>
</dbReference>
<protein>
    <recommendedName>
        <fullName evidence="7">Glycogen [starch] synthase</fullName>
        <ecNumber evidence="7">2.4.1.11</ecNumber>
    </recommendedName>
</protein>
<accession>A0A139AVZ7</accession>
<dbReference type="Gene3D" id="3.40.50.2000">
    <property type="entry name" value="Glycogen Phosphorylase B"/>
    <property type="match status" value="2"/>
</dbReference>
<dbReference type="PANTHER" id="PTHR10176:SF3">
    <property type="entry name" value="GLYCOGEN [STARCH] SYNTHASE"/>
    <property type="match status" value="1"/>
</dbReference>
<dbReference type="EMBL" id="KQ965735">
    <property type="protein sequence ID" value="KXS20645.1"/>
    <property type="molecule type" value="Genomic_DNA"/>
</dbReference>
<sequence length="614" mass="69799">MAENGDADFSRPLLFEVAWEVANKVGTIYTVIKSKVPFTVEEYGNRYCLIGPFSPKTGPMEVEPIENPASAPLRDTLKQMRDKGIRVTYGRWLVEGGPAVILFDVASAHNRIGEWKTDLEGHLKVPFPADDYDTNEAVAFGYLVSWFFDEFPAPLADASDADRKTPLVLAHFHEWMAGVALPLVKAKKIPLATVFTVHNTLLGRYLCAGDVDFYNNLKRFDVESEATKRGILHRYAVERAAVQSSDVFTAVSHITAYEAEWLCQRKPDGVLPNGLNVVKFSALHEFQNLHAIHKERIHEFVRGHFYGHYDFDLERTLYVFTAGRYEYRNKGIDMFIDGLARLNKRLISSGSTTTIVAFIVMPAATLGYTVDSLKGQAVMKQLTQTAEQVERQITERLMEVAARGRLPTPKDLLDSNDLVLLKRRVYALRRDQNPPVVTHNMADEDNDPILNQLKRVGLNNAPGDRVKVVFHPEYLNANNPLFGMDYDDFVRGCHLGVFPSYYEPWGYTPAECTVMGVPTITTNLSGYGCFMDESVSNPRDYGIYILDRRVKSPEESASQLVNALWDFVTKNRRQRINQRNRTERLSDLLDWRRLGVEYQKARWVAVKRKFPQVS</sequence>